<evidence type="ECO:0000256" key="5">
    <source>
        <dbReference type="ARBA" id="ARBA00023136"/>
    </source>
</evidence>
<dbReference type="GO" id="GO:0015078">
    <property type="term" value="F:proton transmembrane transporter activity"/>
    <property type="evidence" value="ECO:0007669"/>
    <property type="project" value="InterPro"/>
</dbReference>
<dbReference type="CDD" id="cd18121">
    <property type="entry name" value="ATP-synt_Fo_c"/>
    <property type="match status" value="1"/>
</dbReference>
<dbReference type="InterPro" id="IPR002379">
    <property type="entry name" value="ATPase_proteolipid_c-like_dom"/>
</dbReference>
<feature type="transmembrane region" description="Helical" evidence="6">
    <location>
        <begin position="85"/>
        <end position="109"/>
    </location>
</feature>
<comment type="similarity">
    <text evidence="2">Belongs to the ATPase C chain family.</text>
</comment>
<proteinExistence type="inferred from homology"/>
<dbReference type="GO" id="GO:0015986">
    <property type="term" value="P:proton motive force-driven ATP synthesis"/>
    <property type="evidence" value="ECO:0007669"/>
    <property type="project" value="InterPro"/>
</dbReference>
<keyword evidence="3 6" id="KW-0812">Transmembrane</keyword>
<dbReference type="InterPro" id="IPR038662">
    <property type="entry name" value="ATP_synth_F0_csu_sf"/>
</dbReference>
<evidence type="ECO:0000256" key="1">
    <source>
        <dbReference type="ARBA" id="ARBA00004141"/>
    </source>
</evidence>
<evidence type="ECO:0000256" key="3">
    <source>
        <dbReference type="ARBA" id="ARBA00022692"/>
    </source>
</evidence>
<dbReference type="GO" id="GO:0033177">
    <property type="term" value="C:proton-transporting two-sector ATPase complex, proton-transporting domain"/>
    <property type="evidence" value="ECO:0007669"/>
    <property type="project" value="InterPro"/>
</dbReference>
<dbReference type="InterPro" id="IPR035921">
    <property type="entry name" value="F/V-ATP_Csub_sf"/>
</dbReference>
<keyword evidence="5 6" id="KW-0472">Membrane</keyword>
<feature type="domain" description="V-ATPase proteolipid subunit C-like" evidence="7">
    <location>
        <begin position="43"/>
        <end position="106"/>
    </location>
</feature>
<feature type="transmembrane region" description="Helical" evidence="6">
    <location>
        <begin position="42"/>
        <end position="64"/>
    </location>
</feature>
<protein>
    <recommendedName>
        <fullName evidence="7">V-ATPase proteolipid subunit C-like domain-containing protein</fullName>
    </recommendedName>
</protein>
<dbReference type="Pfam" id="PF00137">
    <property type="entry name" value="ATP-synt_C"/>
    <property type="match status" value="1"/>
</dbReference>
<gene>
    <name evidence="8" type="ORF">METZ01_LOCUS121638</name>
</gene>
<dbReference type="InterPro" id="IPR000454">
    <property type="entry name" value="ATP_synth_F0_csu"/>
</dbReference>
<dbReference type="PRINTS" id="PR00124">
    <property type="entry name" value="ATPASEC"/>
</dbReference>
<evidence type="ECO:0000256" key="6">
    <source>
        <dbReference type="SAM" id="Phobius"/>
    </source>
</evidence>
<accession>A0A381XVG2</accession>
<evidence type="ECO:0000256" key="4">
    <source>
        <dbReference type="ARBA" id="ARBA00022989"/>
    </source>
</evidence>
<keyword evidence="4 6" id="KW-1133">Transmembrane helix</keyword>
<name>A0A381XVG2_9ZZZZ</name>
<dbReference type="EMBL" id="UINC01016539">
    <property type="protein sequence ID" value="SVA68784.1"/>
    <property type="molecule type" value="Genomic_DNA"/>
</dbReference>
<organism evidence="8">
    <name type="scientific">marine metagenome</name>
    <dbReference type="NCBI Taxonomy" id="408172"/>
    <lineage>
        <taxon>unclassified sequences</taxon>
        <taxon>metagenomes</taxon>
        <taxon>ecological metagenomes</taxon>
    </lineage>
</organism>
<dbReference type="SUPFAM" id="SSF81333">
    <property type="entry name" value="F1F0 ATP synthase subunit C"/>
    <property type="match status" value="1"/>
</dbReference>
<sequence>MVVNTRAVWILMIGIVTVGLISPLHAQEASVSADSELVKWSIITAGFALAIAAAFGTLAQGLGLSAAANGIARNPSAAPDIRFSLILGLVLIESLVIYVLLVALILFFVQPFSG</sequence>
<dbReference type="GO" id="GO:0045259">
    <property type="term" value="C:proton-transporting ATP synthase complex"/>
    <property type="evidence" value="ECO:0007669"/>
    <property type="project" value="InterPro"/>
</dbReference>
<comment type="subcellular location">
    <subcellularLocation>
        <location evidence="1">Membrane</location>
        <topology evidence="1">Multi-pass membrane protein</topology>
    </subcellularLocation>
</comment>
<evidence type="ECO:0000256" key="2">
    <source>
        <dbReference type="ARBA" id="ARBA00006704"/>
    </source>
</evidence>
<reference evidence="8" key="1">
    <citation type="submission" date="2018-05" db="EMBL/GenBank/DDBJ databases">
        <authorList>
            <person name="Lanie J.A."/>
            <person name="Ng W.-L."/>
            <person name="Kazmierczak K.M."/>
            <person name="Andrzejewski T.M."/>
            <person name="Davidsen T.M."/>
            <person name="Wayne K.J."/>
            <person name="Tettelin H."/>
            <person name="Glass J.I."/>
            <person name="Rusch D."/>
            <person name="Podicherti R."/>
            <person name="Tsui H.-C.T."/>
            <person name="Winkler M.E."/>
        </authorList>
    </citation>
    <scope>NUCLEOTIDE SEQUENCE</scope>
</reference>
<dbReference type="AlphaFoldDB" id="A0A381XVG2"/>
<evidence type="ECO:0000313" key="8">
    <source>
        <dbReference type="EMBL" id="SVA68784.1"/>
    </source>
</evidence>
<evidence type="ECO:0000259" key="7">
    <source>
        <dbReference type="Pfam" id="PF00137"/>
    </source>
</evidence>
<dbReference type="Gene3D" id="1.20.20.10">
    <property type="entry name" value="F1F0 ATP synthase subunit C"/>
    <property type="match status" value="1"/>
</dbReference>